<accession>A0A8X6YQ83</accession>
<dbReference type="OrthoDB" id="6421681at2759"/>
<feature type="signal peptide" evidence="2">
    <location>
        <begin position="1"/>
        <end position="20"/>
    </location>
</feature>
<evidence type="ECO:0000313" key="3">
    <source>
        <dbReference type="EMBL" id="GFY75015.1"/>
    </source>
</evidence>
<evidence type="ECO:0000256" key="1">
    <source>
        <dbReference type="SAM" id="MobiDB-lite"/>
    </source>
</evidence>
<dbReference type="Proteomes" id="UP000886998">
    <property type="component" value="Unassembled WGS sequence"/>
</dbReference>
<evidence type="ECO:0000256" key="2">
    <source>
        <dbReference type="SAM" id="SignalP"/>
    </source>
</evidence>
<protein>
    <submittedName>
        <fullName evidence="3">B6 protein</fullName>
    </submittedName>
</protein>
<sequence length="246" mass="26776">MYTKAFLIAGFLMILHVSHGAELISELESSSNSSSPEESLPTEISSNTPLSEPDLSIGDATSIFQLFKPLPVPPPIATFVSNFHDTVRSSETLLDLFDLTEIKPSEFGKSIGEFVQNSANSLGVLNPHIVANNISQSFENNLDILHSSMMINLYANALSRNMFAEGVLNSDNAASLAKEYANEMEALAKEFVVKDNPLSKALVFPAAYEKILSKVGLLSLGHVPSILYHFVNELNLVGKLMRKSST</sequence>
<feature type="chain" id="PRO_5036459559" evidence="2">
    <location>
        <begin position="21"/>
        <end position="246"/>
    </location>
</feature>
<dbReference type="InterPro" id="IPR043070">
    <property type="entry name" value="Spidroin_repeat"/>
</dbReference>
<comment type="caution">
    <text evidence="3">The sequence shown here is derived from an EMBL/GenBank/DDBJ whole genome shotgun (WGS) entry which is preliminary data.</text>
</comment>
<reference evidence="3" key="1">
    <citation type="submission" date="2020-08" db="EMBL/GenBank/DDBJ databases">
        <title>Multicomponent nature underlies the extraordinary mechanical properties of spider dragline silk.</title>
        <authorList>
            <person name="Kono N."/>
            <person name="Nakamura H."/>
            <person name="Mori M."/>
            <person name="Yoshida Y."/>
            <person name="Ohtoshi R."/>
            <person name="Malay A.D."/>
            <person name="Moran D.A.P."/>
            <person name="Tomita M."/>
            <person name="Numata K."/>
            <person name="Arakawa K."/>
        </authorList>
    </citation>
    <scope>NUCLEOTIDE SEQUENCE</scope>
</reference>
<keyword evidence="2" id="KW-0732">Signal</keyword>
<dbReference type="AlphaFoldDB" id="A0A8X6YQ83"/>
<proteinExistence type="predicted"/>
<feature type="compositionally biased region" description="Low complexity" evidence="1">
    <location>
        <begin position="28"/>
        <end position="46"/>
    </location>
</feature>
<feature type="region of interest" description="Disordered" evidence="1">
    <location>
        <begin position="28"/>
        <end position="53"/>
    </location>
</feature>
<keyword evidence="4" id="KW-1185">Reference proteome</keyword>
<evidence type="ECO:0000313" key="4">
    <source>
        <dbReference type="Proteomes" id="UP000886998"/>
    </source>
</evidence>
<gene>
    <name evidence="3" type="ORF">TNIN_317691</name>
</gene>
<name>A0A8X6YQ83_9ARAC</name>
<organism evidence="3 4">
    <name type="scientific">Trichonephila inaurata madagascariensis</name>
    <dbReference type="NCBI Taxonomy" id="2747483"/>
    <lineage>
        <taxon>Eukaryota</taxon>
        <taxon>Metazoa</taxon>
        <taxon>Ecdysozoa</taxon>
        <taxon>Arthropoda</taxon>
        <taxon>Chelicerata</taxon>
        <taxon>Arachnida</taxon>
        <taxon>Araneae</taxon>
        <taxon>Araneomorphae</taxon>
        <taxon>Entelegynae</taxon>
        <taxon>Araneoidea</taxon>
        <taxon>Nephilidae</taxon>
        <taxon>Trichonephila</taxon>
        <taxon>Trichonephila inaurata</taxon>
    </lineage>
</organism>
<dbReference type="EMBL" id="BMAV01021094">
    <property type="protein sequence ID" value="GFY75015.1"/>
    <property type="molecule type" value="Genomic_DNA"/>
</dbReference>
<dbReference type="Gene3D" id="1.10.274.60">
    <property type="entry name" value="Spidroin, repetitive domain"/>
    <property type="match status" value="1"/>
</dbReference>